<feature type="region of interest" description="Disordered" evidence="1">
    <location>
        <begin position="386"/>
        <end position="418"/>
    </location>
</feature>
<protein>
    <submittedName>
        <fullName evidence="2">Phage portal protein</fullName>
    </submittedName>
</protein>
<evidence type="ECO:0000256" key="1">
    <source>
        <dbReference type="SAM" id="MobiDB-lite"/>
    </source>
</evidence>
<dbReference type="Proteomes" id="UP000288547">
    <property type="component" value="Unassembled WGS sequence"/>
</dbReference>
<reference evidence="2 3" key="1">
    <citation type="submission" date="2018-12" db="EMBL/GenBank/DDBJ databases">
        <authorList>
            <person name="Li F."/>
        </authorList>
    </citation>
    <scope>NUCLEOTIDE SEQUENCE [LARGE SCALE GENOMIC DNA]</scope>
    <source>
        <strain evidence="2 3">11W25H-1</strain>
    </source>
</reference>
<sequence>MSFWSRLNSQIESVLGLDAAPQPAPVATTPAGIMPSRRLRETDVTAERALTLSTLYRGVQIHATSVSQLSLAVERNGVTLEATPTLVEKPDIDETRSAFLEYTTVSLYIDGNAFWLITRADDGSSRKGEVVNLTAVNPSEVTVKVERDGFGIDKITYHYRGKQYDRRGMAHLKLLRIPGLHRGLGPIQAAQIEVRGALDARDYGALWLSDSNIPDGVLTTDQELPPGAAEKYKHVWYGRNPDGSKRESDAAFGPNEKLRVLGQGLTYSPLLLKPSDVQFLETQQFSTIEMARLIGAPASIMLVAVEGSSETYSNVEQEWIGYVRFGLMKALREIEEAFSDLLPGRQVARFKLDALLRSDTKSRYEAHAISLDPVKGWRTPDEVRALEGDAPLTDAQRAELAGRRATAPTSTPTKEPAQ</sequence>
<proteinExistence type="predicted"/>
<dbReference type="EMBL" id="RZNB01000001">
    <property type="protein sequence ID" value="RWZ52932.1"/>
    <property type="molecule type" value="Genomic_DNA"/>
</dbReference>
<name>A0A3S3ZD73_9MICO</name>
<dbReference type="InterPro" id="IPR006944">
    <property type="entry name" value="Phage/GTA_portal"/>
</dbReference>
<gene>
    <name evidence="2" type="ORF">ELQ90_03075</name>
</gene>
<evidence type="ECO:0000313" key="2">
    <source>
        <dbReference type="EMBL" id="RWZ52932.1"/>
    </source>
</evidence>
<organism evidence="2 3">
    <name type="scientific">Labedella phragmitis</name>
    <dbReference type="NCBI Taxonomy" id="2498849"/>
    <lineage>
        <taxon>Bacteria</taxon>
        <taxon>Bacillati</taxon>
        <taxon>Actinomycetota</taxon>
        <taxon>Actinomycetes</taxon>
        <taxon>Micrococcales</taxon>
        <taxon>Microbacteriaceae</taxon>
        <taxon>Labedella</taxon>
    </lineage>
</organism>
<dbReference type="NCBIfam" id="TIGR01537">
    <property type="entry name" value="portal_HK97"/>
    <property type="match status" value="1"/>
</dbReference>
<evidence type="ECO:0000313" key="3">
    <source>
        <dbReference type="Proteomes" id="UP000288547"/>
    </source>
</evidence>
<dbReference type="AlphaFoldDB" id="A0A3S3ZD73"/>
<dbReference type="InterPro" id="IPR006427">
    <property type="entry name" value="Portal_HK97"/>
</dbReference>
<feature type="compositionally biased region" description="Polar residues" evidence="1">
    <location>
        <begin position="407"/>
        <end position="418"/>
    </location>
</feature>
<dbReference type="Pfam" id="PF04860">
    <property type="entry name" value="Phage_portal"/>
    <property type="match status" value="1"/>
</dbReference>
<keyword evidence="3" id="KW-1185">Reference proteome</keyword>
<comment type="caution">
    <text evidence="2">The sequence shown here is derived from an EMBL/GenBank/DDBJ whole genome shotgun (WGS) entry which is preliminary data.</text>
</comment>
<dbReference type="Gene3D" id="1.20.1270.210">
    <property type="match status" value="1"/>
</dbReference>
<dbReference type="RefSeq" id="WP_128493775.1">
    <property type="nucleotide sequence ID" value="NZ_RZNB01000001.1"/>
</dbReference>
<dbReference type="OrthoDB" id="9765386at2"/>
<accession>A0A3S3ZD73</accession>